<evidence type="ECO:0000313" key="4">
    <source>
        <dbReference type="Proteomes" id="UP000294933"/>
    </source>
</evidence>
<organism evidence="3 4">
    <name type="scientific">Rickenella mellea</name>
    <dbReference type="NCBI Taxonomy" id="50990"/>
    <lineage>
        <taxon>Eukaryota</taxon>
        <taxon>Fungi</taxon>
        <taxon>Dikarya</taxon>
        <taxon>Basidiomycota</taxon>
        <taxon>Agaricomycotina</taxon>
        <taxon>Agaricomycetes</taxon>
        <taxon>Hymenochaetales</taxon>
        <taxon>Rickenellaceae</taxon>
        <taxon>Rickenella</taxon>
    </lineage>
</organism>
<proteinExistence type="predicted"/>
<keyword evidence="4" id="KW-1185">Reference proteome</keyword>
<dbReference type="PANTHER" id="PTHR43364">
    <property type="entry name" value="NADH-SPECIFIC METHYLGLYOXAL REDUCTASE-RELATED"/>
    <property type="match status" value="1"/>
</dbReference>
<evidence type="ECO:0000259" key="2">
    <source>
        <dbReference type="Pfam" id="PF00248"/>
    </source>
</evidence>
<dbReference type="Proteomes" id="UP000294933">
    <property type="component" value="Unassembled WGS sequence"/>
</dbReference>
<evidence type="ECO:0000313" key="3">
    <source>
        <dbReference type="EMBL" id="TDL21944.1"/>
    </source>
</evidence>
<gene>
    <name evidence="3" type="ORF">BD410DRAFT_898541</name>
</gene>
<evidence type="ECO:0000256" key="1">
    <source>
        <dbReference type="ARBA" id="ARBA00023002"/>
    </source>
</evidence>
<keyword evidence="1" id="KW-0560">Oxidoreductase</keyword>
<dbReference type="PANTHER" id="PTHR43364:SF4">
    <property type="entry name" value="NAD(P)-LINKED OXIDOREDUCTASE SUPERFAMILY PROTEIN"/>
    <property type="match status" value="1"/>
</dbReference>
<name>A0A4Y7Q2S1_9AGAM</name>
<dbReference type="OrthoDB" id="2310150at2759"/>
<dbReference type="AlphaFoldDB" id="A0A4Y7Q2S1"/>
<dbReference type="InterPro" id="IPR023210">
    <property type="entry name" value="NADP_OxRdtase_dom"/>
</dbReference>
<dbReference type="InterPro" id="IPR036812">
    <property type="entry name" value="NAD(P)_OxRdtase_dom_sf"/>
</dbReference>
<dbReference type="GO" id="GO:0016491">
    <property type="term" value="F:oxidoreductase activity"/>
    <property type="evidence" value="ECO:0007669"/>
    <property type="project" value="UniProtKB-KW"/>
</dbReference>
<dbReference type="EMBL" id="ML170177">
    <property type="protein sequence ID" value="TDL21944.1"/>
    <property type="molecule type" value="Genomic_DNA"/>
</dbReference>
<dbReference type="Pfam" id="PF00248">
    <property type="entry name" value="Aldo_ket_red"/>
    <property type="match status" value="1"/>
</dbReference>
<sequence length="335" mass="37573">MSSDSPKTNIEVVLGTMTFGAPRENALTNARVTDLRDVSDILDEFQKHGHSKVDTAALYCDGTSEEYLGELNWAQRGLDVHTKLYPIRGINHTAEGIREYYGRSLKSLKADKLDLFYLHGPDRNTPWEVTFKACDDLHKEGKFNKLGLSNYAAWEVAEIVMLCRANGWIQPTVYQGLYNAIHRGVEAELIPCIRRFGLSFYGYSPLAGGFFTGRYANREGGVESGSRFDLNSGSAISSTFRARYWNDQYFRALEIVNEAAKKHNLTLPEIAMRWETHHSVLKREFGDAIIIGGSSLKNIRENLVDLEKGPLPADVVEAVDEAWGVVSGNVAKYFH</sequence>
<reference evidence="3 4" key="1">
    <citation type="submission" date="2018-06" db="EMBL/GenBank/DDBJ databases">
        <title>A transcriptomic atlas of mushroom development highlights an independent origin of complex multicellularity.</title>
        <authorList>
            <consortium name="DOE Joint Genome Institute"/>
            <person name="Krizsan K."/>
            <person name="Almasi E."/>
            <person name="Merenyi Z."/>
            <person name="Sahu N."/>
            <person name="Viragh M."/>
            <person name="Koszo T."/>
            <person name="Mondo S."/>
            <person name="Kiss B."/>
            <person name="Balint B."/>
            <person name="Kues U."/>
            <person name="Barry K."/>
            <person name="Hegedus J.C."/>
            <person name="Henrissat B."/>
            <person name="Johnson J."/>
            <person name="Lipzen A."/>
            <person name="Ohm R."/>
            <person name="Nagy I."/>
            <person name="Pangilinan J."/>
            <person name="Yan J."/>
            <person name="Xiong Y."/>
            <person name="Grigoriev I.V."/>
            <person name="Hibbett D.S."/>
            <person name="Nagy L.G."/>
        </authorList>
    </citation>
    <scope>NUCLEOTIDE SEQUENCE [LARGE SCALE GENOMIC DNA]</scope>
    <source>
        <strain evidence="3 4">SZMC22713</strain>
    </source>
</reference>
<accession>A0A4Y7Q2S1</accession>
<feature type="domain" description="NADP-dependent oxidoreductase" evidence="2">
    <location>
        <begin position="12"/>
        <end position="323"/>
    </location>
</feature>
<protein>
    <submittedName>
        <fullName evidence="3">Aldo/keto reductase</fullName>
    </submittedName>
</protein>
<dbReference type="STRING" id="50990.A0A4Y7Q2S1"/>
<dbReference type="CDD" id="cd19075">
    <property type="entry name" value="AKR_AKR7A1-5"/>
    <property type="match status" value="1"/>
</dbReference>
<dbReference type="InterPro" id="IPR050523">
    <property type="entry name" value="AKR_Detox_Biosynth"/>
</dbReference>
<dbReference type="SUPFAM" id="SSF51430">
    <property type="entry name" value="NAD(P)-linked oxidoreductase"/>
    <property type="match status" value="1"/>
</dbReference>
<dbReference type="VEuPathDB" id="FungiDB:BD410DRAFT_898541"/>
<dbReference type="Gene3D" id="3.20.20.100">
    <property type="entry name" value="NADP-dependent oxidoreductase domain"/>
    <property type="match status" value="1"/>
</dbReference>